<feature type="compositionally biased region" description="Polar residues" evidence="4">
    <location>
        <begin position="13"/>
        <end position="25"/>
    </location>
</feature>
<keyword evidence="3" id="KW-0732">Signal</keyword>
<evidence type="ECO:0000256" key="4">
    <source>
        <dbReference type="SAM" id="MobiDB-lite"/>
    </source>
</evidence>
<organism evidence="5 6">
    <name type="scientific">Cohnella nanjingensis</name>
    <dbReference type="NCBI Taxonomy" id="1387779"/>
    <lineage>
        <taxon>Bacteria</taxon>
        <taxon>Bacillati</taxon>
        <taxon>Bacillota</taxon>
        <taxon>Bacilli</taxon>
        <taxon>Bacillales</taxon>
        <taxon>Paenibacillaceae</taxon>
        <taxon>Cohnella</taxon>
    </lineage>
</organism>
<dbReference type="AlphaFoldDB" id="A0A7X0VFS9"/>
<dbReference type="Proteomes" id="UP000547209">
    <property type="component" value="Unassembled WGS sequence"/>
</dbReference>
<dbReference type="EMBL" id="JACJVP010000026">
    <property type="protein sequence ID" value="MBB6672370.1"/>
    <property type="molecule type" value="Genomic_DNA"/>
</dbReference>
<protein>
    <submittedName>
        <fullName evidence="5">Extracellular solute-binding protein</fullName>
    </submittedName>
</protein>
<dbReference type="GO" id="GO:0042956">
    <property type="term" value="P:maltodextrin transmembrane transport"/>
    <property type="evidence" value="ECO:0007669"/>
    <property type="project" value="TreeGrafter"/>
</dbReference>
<dbReference type="PANTHER" id="PTHR30061:SF50">
    <property type="entry name" value="MALTOSE_MALTODEXTRIN-BINDING PERIPLASMIC PROTEIN"/>
    <property type="match status" value="1"/>
</dbReference>
<dbReference type="SUPFAM" id="SSF53850">
    <property type="entry name" value="Periplasmic binding protein-like II"/>
    <property type="match status" value="1"/>
</dbReference>
<keyword evidence="2" id="KW-0813">Transport</keyword>
<evidence type="ECO:0000313" key="5">
    <source>
        <dbReference type="EMBL" id="MBB6672370.1"/>
    </source>
</evidence>
<dbReference type="RefSeq" id="WP_185143846.1">
    <property type="nucleotide sequence ID" value="NZ_JACJVP010000026.1"/>
</dbReference>
<name>A0A7X0VFS9_9BACL</name>
<comment type="similarity">
    <text evidence="1">Belongs to the bacterial solute-binding protein 1 family.</text>
</comment>
<proteinExistence type="inferred from homology"/>
<evidence type="ECO:0000256" key="3">
    <source>
        <dbReference type="ARBA" id="ARBA00022729"/>
    </source>
</evidence>
<accession>A0A7X0VFS9</accession>
<evidence type="ECO:0000256" key="2">
    <source>
        <dbReference type="ARBA" id="ARBA00022448"/>
    </source>
</evidence>
<dbReference type="Gene3D" id="3.40.190.10">
    <property type="entry name" value="Periplasmic binding protein-like II"/>
    <property type="match status" value="2"/>
</dbReference>
<feature type="region of interest" description="Disordered" evidence="4">
    <location>
        <begin position="1"/>
        <end position="25"/>
    </location>
</feature>
<sequence>MKTKVPGAGRAGGQQNIRDSATPSIRQSVREAATRAATSNARTVRGASARAATPIARTVRGAAARAATSNAWTVRGAAAQARIGAVRGATVAASIMLLAAALGACAKADRQPAATIDRKQSLIRFVASEYSTETRPILEKLVHEFELKNPDIAVELQVANWNVLDGIYTAMISRNQPPDLLNTNVYAHFAKAGILNDLNDIISPELKRKFYPNLLEMDQLEGHQYAVPYVASTRNLYYNKELFEEAGIGAPPTTWAALREDARKIVESGKSHGFGVDLTDDEVQAYLSYFFFGAGGGWFKDGRWTINSPQNVEGLTFLKNLFDDGLTDPEPTVTTRDEKQRIMGDGSLSMMISGNYFSSVVPREFPGLKWGVGPIPVKEGHAPVSFSVQDVLVSFKTDHTDPVAIAKFLDFLYDDANYEENVIREGFIPVTSHVGDKLSQADPLLKSYLDSLGKAKFYPIQQPAWQAVMDKARKMGDAVLYDHLSPQAALDQLQQFAVTRTNELASKHPAP</sequence>
<dbReference type="GO" id="GO:1901982">
    <property type="term" value="F:maltose binding"/>
    <property type="evidence" value="ECO:0007669"/>
    <property type="project" value="TreeGrafter"/>
</dbReference>
<dbReference type="GO" id="GO:0055052">
    <property type="term" value="C:ATP-binding cassette (ABC) transporter complex, substrate-binding subunit-containing"/>
    <property type="evidence" value="ECO:0007669"/>
    <property type="project" value="TreeGrafter"/>
</dbReference>
<dbReference type="PANTHER" id="PTHR30061">
    <property type="entry name" value="MALTOSE-BINDING PERIPLASMIC PROTEIN"/>
    <property type="match status" value="1"/>
</dbReference>
<gene>
    <name evidence="5" type="ORF">H7C19_16950</name>
</gene>
<keyword evidence="6" id="KW-1185">Reference proteome</keyword>
<dbReference type="InterPro" id="IPR006059">
    <property type="entry name" value="SBP"/>
</dbReference>
<evidence type="ECO:0000256" key="1">
    <source>
        <dbReference type="ARBA" id="ARBA00008520"/>
    </source>
</evidence>
<reference evidence="5 6" key="1">
    <citation type="submission" date="2020-08" db="EMBL/GenBank/DDBJ databases">
        <title>Cohnella phylogeny.</title>
        <authorList>
            <person name="Dunlap C."/>
        </authorList>
    </citation>
    <scope>NUCLEOTIDE SEQUENCE [LARGE SCALE GENOMIC DNA]</scope>
    <source>
        <strain evidence="5 6">DSM 28246</strain>
    </source>
</reference>
<dbReference type="GO" id="GO:0015768">
    <property type="term" value="P:maltose transport"/>
    <property type="evidence" value="ECO:0007669"/>
    <property type="project" value="TreeGrafter"/>
</dbReference>
<evidence type="ECO:0000313" key="6">
    <source>
        <dbReference type="Proteomes" id="UP000547209"/>
    </source>
</evidence>
<comment type="caution">
    <text evidence="5">The sequence shown here is derived from an EMBL/GenBank/DDBJ whole genome shotgun (WGS) entry which is preliminary data.</text>
</comment>
<dbReference type="Pfam" id="PF01547">
    <property type="entry name" value="SBP_bac_1"/>
    <property type="match status" value="1"/>
</dbReference>